<dbReference type="RefSeq" id="WP_282756415.1">
    <property type="nucleotide sequence ID" value="NZ_JASCTH010000001.1"/>
</dbReference>
<name>A0ABT6WBW1_9ACTN</name>
<comment type="caution">
    <text evidence="1">The sequence shown here is derived from an EMBL/GenBank/DDBJ whole genome shotgun (WGS) entry which is preliminary data.</text>
</comment>
<evidence type="ECO:0000313" key="2">
    <source>
        <dbReference type="Proteomes" id="UP001241758"/>
    </source>
</evidence>
<gene>
    <name evidence="1" type="ORF">QLQ12_00930</name>
</gene>
<organism evidence="1 2">
    <name type="scientific">Actinoplanes sandaracinus</name>
    <dbReference type="NCBI Taxonomy" id="3045177"/>
    <lineage>
        <taxon>Bacteria</taxon>
        <taxon>Bacillati</taxon>
        <taxon>Actinomycetota</taxon>
        <taxon>Actinomycetes</taxon>
        <taxon>Micromonosporales</taxon>
        <taxon>Micromonosporaceae</taxon>
        <taxon>Actinoplanes</taxon>
    </lineage>
</organism>
<dbReference type="EMBL" id="JASCTH010000001">
    <property type="protein sequence ID" value="MDI6097172.1"/>
    <property type="molecule type" value="Genomic_DNA"/>
</dbReference>
<sequence>MAETVTDLPDLAVPAHLSGQAYESAVRQKARRLKDELIRQTLEDLASWRKAVDDKWAQAHPDLAPIFPISEAEIEQYRQRVRHEDYEWIVPAFDSFLDPDPGRFDPIIDTLAGVEAMFGGDADASGSWVGSEPALVRINDVREEMGNWQGDFRDAFIDEFVTPLQNTFPNHRELARLARAEVKMARLIYLRRRKSVLTLLDQSLAATQALGKGSFSGNEAFKWGSIILVVAGTVAGAFAPGVGILASALIMETVGTVGQGFLDDPPDEEKLPLAGATATEVAINVNTAMGKLNADVALSESKAAAAFHSQQQLLEQIRKRARVANGPSAFSVAAPALSTATPAQIIRGLRPN</sequence>
<accession>A0ABT6WBW1</accession>
<protein>
    <submittedName>
        <fullName evidence="1">Uncharacterized protein</fullName>
    </submittedName>
</protein>
<dbReference type="Proteomes" id="UP001241758">
    <property type="component" value="Unassembled WGS sequence"/>
</dbReference>
<reference evidence="1 2" key="1">
    <citation type="submission" date="2023-05" db="EMBL/GenBank/DDBJ databases">
        <title>Actinoplanes sp. NEAU-A12 genome sequencing.</title>
        <authorList>
            <person name="Wang Z.-S."/>
        </authorList>
    </citation>
    <scope>NUCLEOTIDE SEQUENCE [LARGE SCALE GENOMIC DNA]</scope>
    <source>
        <strain evidence="1 2">NEAU-A12</strain>
    </source>
</reference>
<proteinExistence type="predicted"/>
<evidence type="ECO:0000313" key="1">
    <source>
        <dbReference type="EMBL" id="MDI6097172.1"/>
    </source>
</evidence>
<keyword evidence="2" id="KW-1185">Reference proteome</keyword>